<reference evidence="1" key="1">
    <citation type="journal article" date="2015" name="Nature">
        <title>Complex archaea that bridge the gap between prokaryotes and eukaryotes.</title>
        <authorList>
            <person name="Spang A."/>
            <person name="Saw J.H."/>
            <person name="Jorgensen S.L."/>
            <person name="Zaremba-Niedzwiedzka K."/>
            <person name="Martijn J."/>
            <person name="Lind A.E."/>
            <person name="van Eijk R."/>
            <person name="Schleper C."/>
            <person name="Guy L."/>
            <person name="Ettema T.J."/>
        </authorList>
    </citation>
    <scope>NUCLEOTIDE SEQUENCE</scope>
</reference>
<name>A0A0F9J238_9ZZZZ</name>
<comment type="caution">
    <text evidence="1">The sequence shown here is derived from an EMBL/GenBank/DDBJ whole genome shotgun (WGS) entry which is preliminary data.</text>
</comment>
<sequence length="159" mass="17837">RQETAEKGLLDLLRSVHKQEEAGVEGTQIEVVERSRLNWIEDSGVAGFPTRWLLSCGEETLVLAKLEEKWGIRSHPKDRNAPGRLLSRDLTLDYAQGVAEDYVRAAGAWSLADPSAPWRMGPASERQLKVLRKMQVQHAPGVTKGQASDLLAKRFMKHR</sequence>
<organism evidence="1">
    <name type="scientific">marine sediment metagenome</name>
    <dbReference type="NCBI Taxonomy" id="412755"/>
    <lineage>
        <taxon>unclassified sequences</taxon>
        <taxon>metagenomes</taxon>
        <taxon>ecological metagenomes</taxon>
    </lineage>
</organism>
<accession>A0A0F9J238</accession>
<gene>
    <name evidence="1" type="ORF">LCGC14_1508570</name>
</gene>
<dbReference type="AlphaFoldDB" id="A0A0F9J238"/>
<evidence type="ECO:0000313" key="1">
    <source>
        <dbReference type="EMBL" id="KKM63719.1"/>
    </source>
</evidence>
<feature type="non-terminal residue" evidence="1">
    <location>
        <position position="1"/>
    </location>
</feature>
<protein>
    <submittedName>
        <fullName evidence="1">Uncharacterized protein</fullName>
    </submittedName>
</protein>
<dbReference type="EMBL" id="LAZR01011048">
    <property type="protein sequence ID" value="KKM63719.1"/>
    <property type="molecule type" value="Genomic_DNA"/>
</dbReference>
<proteinExistence type="predicted"/>